<dbReference type="AlphaFoldDB" id="A0A0M3J0U0"/>
<keyword evidence="4" id="KW-0442">Lipid degradation</keyword>
<dbReference type="FunFam" id="1.10.238.10:FF:000005">
    <property type="entry name" value="Phosphoinositide phospholipase C"/>
    <property type="match status" value="1"/>
</dbReference>
<dbReference type="SMART" id="SM00149">
    <property type="entry name" value="PLCYc"/>
    <property type="match status" value="1"/>
</dbReference>
<evidence type="ECO:0000259" key="5">
    <source>
        <dbReference type="PROSITE" id="PS50008"/>
    </source>
</evidence>
<dbReference type="InterPro" id="IPR001192">
    <property type="entry name" value="PI-PLC_fam"/>
</dbReference>
<keyword evidence="4" id="KW-0378">Hydrolase</keyword>
<dbReference type="PROSITE" id="PS50007">
    <property type="entry name" value="PIPLC_X_DOMAIN"/>
    <property type="match status" value="1"/>
</dbReference>
<dbReference type="GO" id="GO:0005886">
    <property type="term" value="C:plasma membrane"/>
    <property type="evidence" value="ECO:0007669"/>
    <property type="project" value="TreeGrafter"/>
</dbReference>
<dbReference type="Pfam" id="PF09279">
    <property type="entry name" value="EF-hand_like"/>
    <property type="match status" value="1"/>
</dbReference>
<dbReference type="SMART" id="SM00148">
    <property type="entry name" value="PLCXc"/>
    <property type="match status" value="1"/>
</dbReference>
<dbReference type="PROSITE" id="PS50008">
    <property type="entry name" value="PIPLC_Y_DOMAIN"/>
    <property type="match status" value="1"/>
</dbReference>
<dbReference type="InterPro" id="IPR000909">
    <property type="entry name" value="PLipase_C_PInositol-sp_X_dom"/>
</dbReference>
<dbReference type="InterPro" id="IPR017946">
    <property type="entry name" value="PLC-like_Pdiesterase_TIM-brl"/>
</dbReference>
<dbReference type="GO" id="GO:0005737">
    <property type="term" value="C:cytoplasm"/>
    <property type="evidence" value="ECO:0007669"/>
    <property type="project" value="UniProtKB-SubCell"/>
</dbReference>
<dbReference type="Pfam" id="PF00388">
    <property type="entry name" value="PI-PLC-X"/>
    <property type="match status" value="1"/>
</dbReference>
<organism evidence="6">
    <name type="scientific">Anisakis simplex</name>
    <name type="common">Herring worm</name>
    <dbReference type="NCBI Taxonomy" id="6269"/>
    <lineage>
        <taxon>Eukaryota</taxon>
        <taxon>Metazoa</taxon>
        <taxon>Ecdysozoa</taxon>
        <taxon>Nematoda</taxon>
        <taxon>Chromadorea</taxon>
        <taxon>Rhabditida</taxon>
        <taxon>Spirurina</taxon>
        <taxon>Ascaridomorpha</taxon>
        <taxon>Ascaridoidea</taxon>
        <taxon>Anisakidae</taxon>
        <taxon>Anisakis</taxon>
        <taxon>Anisakis simplex complex</taxon>
    </lineage>
</organism>
<sequence length="435" mass="49943">LWKLLQQLNLELSEDYARKLFRIDLIQAADTKRRDQMLDEDEFVIFFERLTERRDLRQILRTYSSAHQETFTPTDLMHFLVQQQHFEEIDDNKARDIVQTFERAKRDEQQPLLLGPLGFRHLLRAQYGNIFKPGHETVFQDMDCPLNYYYVNSSHNTYLTGLQLAGMASIEGYINALTKGARLLELDIFDGDDGEPCITHKHTLVDAIRLRDALTTIEQYAFKYSPYPVILTIENHVGLVQQKVMFRIFNEVFGDKIYISPPNSATSELPSPNALKNKFLVRGKKLPHEVVNSQSSDDDSAKQVKLDPEFSRLISLPSAKITNNADNDMRTHPMDGSPSLSESKVESIFQSSYNLPAYTARRFVKSYPSGFRQNSSNMDPFPSWLLGVQSVALNMQTADKFLDLNTAMFRVNGNCGYVLKPDILRRGLGRLSLFH</sequence>
<proteinExistence type="predicted"/>
<dbReference type="Pfam" id="PF00387">
    <property type="entry name" value="PI-PLC-Y"/>
    <property type="match status" value="1"/>
</dbReference>
<dbReference type="WBParaSite" id="ASIM_0000113301-mRNA-1">
    <property type="protein sequence ID" value="ASIM_0000113301-mRNA-1"/>
    <property type="gene ID" value="ASIM_0000113301"/>
</dbReference>
<dbReference type="CDD" id="cd08558">
    <property type="entry name" value="PI-PLCc_eukaryota"/>
    <property type="match status" value="1"/>
</dbReference>
<dbReference type="PANTHER" id="PTHR10336:SF209">
    <property type="entry name" value="PHOSPHOINOSITIDE PHOSPHOLIPASE C"/>
    <property type="match status" value="1"/>
</dbReference>
<keyword evidence="4" id="KW-0443">Lipid metabolism</keyword>
<evidence type="ECO:0000313" key="6">
    <source>
        <dbReference type="WBParaSite" id="ASIM_0000113301-mRNA-1"/>
    </source>
</evidence>
<accession>A0A0M3J0U0</accession>
<dbReference type="PANTHER" id="PTHR10336">
    <property type="entry name" value="PHOSPHOINOSITIDE-SPECIFIC PHOSPHOLIPASE C FAMILY PROTEIN"/>
    <property type="match status" value="1"/>
</dbReference>
<dbReference type="GO" id="GO:0035556">
    <property type="term" value="P:intracellular signal transduction"/>
    <property type="evidence" value="ECO:0007669"/>
    <property type="project" value="InterPro"/>
</dbReference>
<dbReference type="Gene3D" id="3.20.20.190">
    <property type="entry name" value="Phosphatidylinositol (PI) phosphodiesterase"/>
    <property type="match status" value="1"/>
</dbReference>
<dbReference type="GO" id="GO:0016042">
    <property type="term" value="P:lipid catabolic process"/>
    <property type="evidence" value="ECO:0007669"/>
    <property type="project" value="UniProtKB-KW"/>
</dbReference>
<dbReference type="InterPro" id="IPR011992">
    <property type="entry name" value="EF-hand-dom_pair"/>
</dbReference>
<name>A0A0M3J0U0_ANISI</name>
<reference evidence="6" key="1">
    <citation type="submission" date="2017-02" db="UniProtKB">
        <authorList>
            <consortium name="WormBaseParasite"/>
        </authorList>
    </citation>
    <scope>IDENTIFICATION</scope>
</reference>
<evidence type="ECO:0000256" key="2">
    <source>
        <dbReference type="ARBA" id="ARBA00022490"/>
    </source>
</evidence>
<dbReference type="InterPro" id="IPR015359">
    <property type="entry name" value="PLC_EF-hand-like"/>
</dbReference>
<dbReference type="PRINTS" id="PR00390">
    <property type="entry name" value="PHPHLIPASEC"/>
</dbReference>
<protein>
    <recommendedName>
        <fullName evidence="4">Phosphoinositide phospholipase C</fullName>
        <ecNumber evidence="4">3.1.4.11</ecNumber>
    </recommendedName>
</protein>
<dbReference type="Gene3D" id="1.10.238.10">
    <property type="entry name" value="EF-hand"/>
    <property type="match status" value="2"/>
</dbReference>
<comment type="catalytic activity">
    <reaction evidence="4">
        <text>a 1,2-diacyl-sn-glycero-3-phospho-(1D-myo-inositol-4,5-bisphosphate) + H2O = 1D-myo-inositol 1,4,5-trisphosphate + a 1,2-diacyl-sn-glycerol + H(+)</text>
        <dbReference type="Rhea" id="RHEA:33179"/>
        <dbReference type="ChEBI" id="CHEBI:15377"/>
        <dbReference type="ChEBI" id="CHEBI:15378"/>
        <dbReference type="ChEBI" id="CHEBI:17815"/>
        <dbReference type="ChEBI" id="CHEBI:58456"/>
        <dbReference type="ChEBI" id="CHEBI:203600"/>
        <dbReference type="EC" id="3.1.4.11"/>
    </reaction>
</comment>
<dbReference type="GO" id="GO:0004435">
    <property type="term" value="F:phosphatidylinositol-4,5-bisphosphate phospholipase C activity"/>
    <property type="evidence" value="ECO:0007669"/>
    <property type="project" value="UniProtKB-EC"/>
</dbReference>
<dbReference type="SUPFAM" id="SSF47473">
    <property type="entry name" value="EF-hand"/>
    <property type="match status" value="1"/>
</dbReference>
<evidence type="ECO:0000256" key="3">
    <source>
        <dbReference type="ARBA" id="ARBA00023224"/>
    </source>
</evidence>
<evidence type="ECO:0000256" key="1">
    <source>
        <dbReference type="ARBA" id="ARBA00004496"/>
    </source>
</evidence>
<keyword evidence="2" id="KW-0963">Cytoplasm</keyword>
<evidence type="ECO:0000256" key="4">
    <source>
        <dbReference type="RuleBase" id="RU361133"/>
    </source>
</evidence>
<dbReference type="SUPFAM" id="SSF51695">
    <property type="entry name" value="PLC-like phosphodiesterases"/>
    <property type="match status" value="1"/>
</dbReference>
<comment type="subcellular location">
    <subcellularLocation>
        <location evidence="1">Cytoplasm</location>
    </subcellularLocation>
</comment>
<feature type="domain" description="PI-PLC Y-box" evidence="5">
    <location>
        <begin position="339"/>
        <end position="425"/>
    </location>
</feature>
<dbReference type="EC" id="3.1.4.11" evidence="4"/>
<keyword evidence="3" id="KW-0807">Transducer</keyword>
<dbReference type="InterPro" id="IPR001711">
    <property type="entry name" value="PLipase_C_Pinositol-sp_Y"/>
</dbReference>